<dbReference type="AlphaFoldDB" id="A0A2W5WBG4"/>
<proteinExistence type="predicted"/>
<evidence type="ECO:0000313" key="1">
    <source>
        <dbReference type="EMBL" id="PZR30898.1"/>
    </source>
</evidence>
<protein>
    <recommendedName>
        <fullName evidence="3">Response regulatory domain-containing protein</fullName>
    </recommendedName>
</protein>
<dbReference type="Proteomes" id="UP000249393">
    <property type="component" value="Unassembled WGS sequence"/>
</dbReference>
<organism evidence="1 2">
    <name type="scientific">Caulobacter segnis</name>
    <dbReference type="NCBI Taxonomy" id="88688"/>
    <lineage>
        <taxon>Bacteria</taxon>
        <taxon>Pseudomonadati</taxon>
        <taxon>Pseudomonadota</taxon>
        <taxon>Alphaproteobacteria</taxon>
        <taxon>Caulobacterales</taxon>
        <taxon>Caulobacteraceae</taxon>
        <taxon>Caulobacter</taxon>
    </lineage>
</organism>
<sequence length="119" mass="12684">MNDDINETILLICDDETRATRLITAFDEARIQVIGPFPTAGLTLAVTAHAGPTVALLASETTGRRSAAELAQSLQTNWGVRSMLLDEAAHDEVETVGWRAPDSQVAGIRRALAKAFAPA</sequence>
<dbReference type="EMBL" id="QFQZ01000108">
    <property type="protein sequence ID" value="PZR30898.1"/>
    <property type="molecule type" value="Genomic_DNA"/>
</dbReference>
<gene>
    <name evidence="1" type="ORF">DI526_21220</name>
</gene>
<evidence type="ECO:0000313" key="2">
    <source>
        <dbReference type="Proteomes" id="UP000249393"/>
    </source>
</evidence>
<name>A0A2W5WBG4_9CAUL</name>
<accession>A0A2W5WBG4</accession>
<comment type="caution">
    <text evidence="1">The sequence shown here is derived from an EMBL/GenBank/DDBJ whole genome shotgun (WGS) entry which is preliminary data.</text>
</comment>
<evidence type="ECO:0008006" key="3">
    <source>
        <dbReference type="Google" id="ProtNLM"/>
    </source>
</evidence>
<dbReference type="RefSeq" id="WP_304282475.1">
    <property type="nucleotide sequence ID" value="NZ_QFQZ01000108.1"/>
</dbReference>
<reference evidence="1 2" key="1">
    <citation type="submission" date="2017-08" db="EMBL/GenBank/DDBJ databases">
        <title>Infants hospitalized years apart are colonized by the same room-sourced microbial strains.</title>
        <authorList>
            <person name="Brooks B."/>
            <person name="Olm M.R."/>
            <person name="Firek B.A."/>
            <person name="Baker R."/>
            <person name="Thomas B.C."/>
            <person name="Morowitz M.J."/>
            <person name="Banfield J.F."/>
        </authorList>
    </citation>
    <scope>NUCLEOTIDE SEQUENCE [LARGE SCALE GENOMIC DNA]</scope>
    <source>
        <strain evidence="1">S2_003_000_R2_4</strain>
    </source>
</reference>